<organism evidence="1 2">
    <name type="scientific">Trematosphaeria pertusa</name>
    <dbReference type="NCBI Taxonomy" id="390896"/>
    <lineage>
        <taxon>Eukaryota</taxon>
        <taxon>Fungi</taxon>
        <taxon>Dikarya</taxon>
        <taxon>Ascomycota</taxon>
        <taxon>Pezizomycotina</taxon>
        <taxon>Dothideomycetes</taxon>
        <taxon>Pleosporomycetidae</taxon>
        <taxon>Pleosporales</taxon>
        <taxon>Massarineae</taxon>
        <taxon>Trematosphaeriaceae</taxon>
        <taxon>Trematosphaeria</taxon>
    </lineage>
</organism>
<accession>A0A6A6HYX4</accession>
<evidence type="ECO:0000313" key="1">
    <source>
        <dbReference type="EMBL" id="KAF2243099.1"/>
    </source>
</evidence>
<protein>
    <submittedName>
        <fullName evidence="1">Uncharacterized protein</fullName>
    </submittedName>
</protein>
<dbReference type="RefSeq" id="XP_033678103.1">
    <property type="nucleotide sequence ID" value="XM_033834017.1"/>
</dbReference>
<dbReference type="Proteomes" id="UP000800094">
    <property type="component" value="Unassembled WGS sequence"/>
</dbReference>
<reference evidence="1" key="1">
    <citation type="journal article" date="2020" name="Stud. Mycol.">
        <title>101 Dothideomycetes genomes: a test case for predicting lifestyles and emergence of pathogens.</title>
        <authorList>
            <person name="Haridas S."/>
            <person name="Albert R."/>
            <person name="Binder M."/>
            <person name="Bloem J."/>
            <person name="Labutti K."/>
            <person name="Salamov A."/>
            <person name="Andreopoulos B."/>
            <person name="Baker S."/>
            <person name="Barry K."/>
            <person name="Bills G."/>
            <person name="Bluhm B."/>
            <person name="Cannon C."/>
            <person name="Castanera R."/>
            <person name="Culley D."/>
            <person name="Daum C."/>
            <person name="Ezra D."/>
            <person name="Gonzalez J."/>
            <person name="Henrissat B."/>
            <person name="Kuo A."/>
            <person name="Liang C."/>
            <person name="Lipzen A."/>
            <person name="Lutzoni F."/>
            <person name="Magnuson J."/>
            <person name="Mondo S."/>
            <person name="Nolan M."/>
            <person name="Ohm R."/>
            <person name="Pangilinan J."/>
            <person name="Park H.-J."/>
            <person name="Ramirez L."/>
            <person name="Alfaro M."/>
            <person name="Sun H."/>
            <person name="Tritt A."/>
            <person name="Yoshinaga Y."/>
            <person name="Zwiers L.-H."/>
            <person name="Turgeon B."/>
            <person name="Goodwin S."/>
            <person name="Spatafora J."/>
            <person name="Crous P."/>
            <person name="Grigoriev I."/>
        </authorList>
    </citation>
    <scope>NUCLEOTIDE SEQUENCE</scope>
    <source>
        <strain evidence="1">CBS 122368</strain>
    </source>
</reference>
<dbReference type="GeneID" id="54587347"/>
<name>A0A6A6HYX4_9PLEO</name>
<dbReference type="OrthoDB" id="3778887at2759"/>
<proteinExistence type="predicted"/>
<dbReference type="EMBL" id="ML987206">
    <property type="protein sequence ID" value="KAF2243099.1"/>
    <property type="molecule type" value="Genomic_DNA"/>
</dbReference>
<gene>
    <name evidence="1" type="ORF">BU26DRAFT_570502</name>
</gene>
<evidence type="ECO:0000313" key="2">
    <source>
        <dbReference type="Proteomes" id="UP000800094"/>
    </source>
</evidence>
<dbReference type="AlphaFoldDB" id="A0A6A6HYX4"/>
<keyword evidence="2" id="KW-1185">Reference proteome</keyword>
<sequence length="286" mass="32990">MSLLQFLCDTLYYITNLFGKFRDQSPSTSADTTGALPPRALAIKRKLGLLRRLFLTLVDGEYRQVIDDYSQISPPERLLPADLTIWKLHPASPFRYLRAGDDELAPPHIRSAYKLLNLCDASLWVTIKAATKAFKDTGVAVAWYLVQPQPQLIFVDEDQEPVITTHSVFVVSDTMDGARYVADFTIEQFGHDAGAWFGTWAEYTERFTAGAETWQRHLRSERKEINEQMKMEEYWAQGRKTLRVVLAGLDWADFERMSDERRQFVEEEMVVRVEEMIGKYHKQPGN</sequence>